<gene>
    <name evidence="2" type="ORF">FAZ19_05760</name>
</gene>
<proteinExistence type="predicted"/>
<organism evidence="2 3">
    <name type="scientific">Sphingobacterium alkalisoli</name>
    <dbReference type="NCBI Taxonomy" id="1874115"/>
    <lineage>
        <taxon>Bacteria</taxon>
        <taxon>Pseudomonadati</taxon>
        <taxon>Bacteroidota</taxon>
        <taxon>Sphingobacteriia</taxon>
        <taxon>Sphingobacteriales</taxon>
        <taxon>Sphingobacteriaceae</taxon>
        <taxon>Sphingobacterium</taxon>
    </lineage>
</organism>
<keyword evidence="1" id="KW-0472">Membrane</keyword>
<feature type="transmembrane region" description="Helical" evidence="1">
    <location>
        <begin position="53"/>
        <end position="73"/>
    </location>
</feature>
<accession>A0A4U0H4B3</accession>
<evidence type="ECO:0008006" key="4">
    <source>
        <dbReference type="Google" id="ProtNLM"/>
    </source>
</evidence>
<keyword evidence="3" id="KW-1185">Reference proteome</keyword>
<comment type="caution">
    <text evidence="2">The sequence shown here is derived from an EMBL/GenBank/DDBJ whole genome shotgun (WGS) entry which is preliminary data.</text>
</comment>
<feature type="transmembrane region" description="Helical" evidence="1">
    <location>
        <begin position="131"/>
        <end position="151"/>
    </location>
</feature>
<dbReference type="Proteomes" id="UP000309872">
    <property type="component" value="Unassembled WGS sequence"/>
</dbReference>
<feature type="transmembrane region" description="Helical" evidence="1">
    <location>
        <begin position="85"/>
        <end position="101"/>
    </location>
</feature>
<protein>
    <recommendedName>
        <fullName evidence="4">Prepilin type IV endopeptidase peptidase domain-containing protein</fullName>
    </recommendedName>
</protein>
<reference evidence="2 3" key="1">
    <citation type="submission" date="2019-04" db="EMBL/GenBank/DDBJ databases">
        <title>Sphingobacterium olei sp. nov., isolated from oil-contaminated soil.</title>
        <authorList>
            <person name="Liu B."/>
        </authorList>
    </citation>
    <scope>NUCLEOTIDE SEQUENCE [LARGE SCALE GENOMIC DNA]</scope>
    <source>
        <strain evidence="2 3">Y3L14</strain>
    </source>
</reference>
<dbReference type="EMBL" id="SUKA01000002">
    <property type="protein sequence ID" value="TJY66428.1"/>
    <property type="molecule type" value="Genomic_DNA"/>
</dbReference>
<evidence type="ECO:0000256" key="1">
    <source>
        <dbReference type="SAM" id="Phobius"/>
    </source>
</evidence>
<sequence>MIATILTVGCLLGIAYEDFKNRSVHIYWFIGLFGSLLGMVLESEAFDQVASRFAVNMVFCVLQLALLNVYFCLKERKWIWIFDRYLGWGDVVFIACVALLWDLPGFIIFMIVSIGFALLIYVIGMRKQTATVPLAGLQAIFLIILLFLEWINFLSLDSVLTVKLFS</sequence>
<feature type="transmembrane region" description="Helical" evidence="1">
    <location>
        <begin position="107"/>
        <end position="124"/>
    </location>
</feature>
<evidence type="ECO:0000313" key="2">
    <source>
        <dbReference type="EMBL" id="TJY66428.1"/>
    </source>
</evidence>
<keyword evidence="1" id="KW-1133">Transmembrane helix</keyword>
<name>A0A4U0H4B3_9SPHI</name>
<dbReference type="OrthoDB" id="798769at2"/>
<evidence type="ECO:0000313" key="3">
    <source>
        <dbReference type="Proteomes" id="UP000309872"/>
    </source>
</evidence>
<dbReference type="RefSeq" id="WP_136819779.1">
    <property type="nucleotide sequence ID" value="NZ_BMJX01000002.1"/>
</dbReference>
<keyword evidence="1" id="KW-0812">Transmembrane</keyword>
<dbReference type="AlphaFoldDB" id="A0A4U0H4B3"/>
<feature type="transmembrane region" description="Helical" evidence="1">
    <location>
        <begin position="24"/>
        <end position="41"/>
    </location>
</feature>